<proteinExistence type="predicted"/>
<dbReference type="AlphaFoldDB" id="A0A9N8DU94"/>
<evidence type="ECO:0000256" key="6">
    <source>
        <dbReference type="SAM" id="Phobius"/>
    </source>
</evidence>
<dbReference type="InterPro" id="IPR013083">
    <property type="entry name" value="Znf_RING/FYVE/PHD"/>
</dbReference>
<feature type="region of interest" description="Disordered" evidence="5">
    <location>
        <begin position="227"/>
        <end position="268"/>
    </location>
</feature>
<evidence type="ECO:0000313" key="9">
    <source>
        <dbReference type="Proteomes" id="UP001153069"/>
    </source>
</evidence>
<dbReference type="OrthoDB" id="49381at2759"/>
<dbReference type="PANTHER" id="PTHR45798:SF97">
    <property type="entry name" value="ALCOHOL-SENSITIVE RING FINGER PROTEIN 1"/>
    <property type="match status" value="1"/>
</dbReference>
<feature type="compositionally biased region" description="Low complexity" evidence="5">
    <location>
        <begin position="11"/>
        <end position="28"/>
    </location>
</feature>
<keyword evidence="6" id="KW-0472">Membrane</keyword>
<feature type="compositionally biased region" description="Basic and acidic residues" evidence="5">
    <location>
        <begin position="258"/>
        <end position="268"/>
    </location>
</feature>
<organism evidence="8 9">
    <name type="scientific">Seminavis robusta</name>
    <dbReference type="NCBI Taxonomy" id="568900"/>
    <lineage>
        <taxon>Eukaryota</taxon>
        <taxon>Sar</taxon>
        <taxon>Stramenopiles</taxon>
        <taxon>Ochrophyta</taxon>
        <taxon>Bacillariophyta</taxon>
        <taxon>Bacillariophyceae</taxon>
        <taxon>Bacillariophycidae</taxon>
        <taxon>Naviculales</taxon>
        <taxon>Naviculaceae</taxon>
        <taxon>Seminavis</taxon>
    </lineage>
</organism>
<keyword evidence="1" id="KW-0479">Metal-binding</keyword>
<dbReference type="SMART" id="SM00184">
    <property type="entry name" value="RING"/>
    <property type="match status" value="1"/>
</dbReference>
<evidence type="ECO:0000313" key="8">
    <source>
        <dbReference type="EMBL" id="CAB9506911.1"/>
    </source>
</evidence>
<feature type="region of interest" description="Disordered" evidence="5">
    <location>
        <begin position="1"/>
        <end position="28"/>
    </location>
</feature>
<keyword evidence="2 4" id="KW-0863">Zinc-finger</keyword>
<evidence type="ECO:0000256" key="4">
    <source>
        <dbReference type="PROSITE-ProRule" id="PRU00175"/>
    </source>
</evidence>
<name>A0A9N8DU94_9STRA</name>
<dbReference type="Proteomes" id="UP001153069">
    <property type="component" value="Unassembled WGS sequence"/>
</dbReference>
<keyword evidence="9" id="KW-1185">Reference proteome</keyword>
<dbReference type="InterPro" id="IPR001841">
    <property type="entry name" value="Znf_RING"/>
</dbReference>
<feature type="compositionally biased region" description="Low complexity" evidence="5">
    <location>
        <begin position="246"/>
        <end position="256"/>
    </location>
</feature>
<dbReference type="Gene3D" id="3.30.40.10">
    <property type="entry name" value="Zinc/RING finger domain, C3HC4 (zinc finger)"/>
    <property type="match status" value="1"/>
</dbReference>
<evidence type="ECO:0000256" key="3">
    <source>
        <dbReference type="ARBA" id="ARBA00022833"/>
    </source>
</evidence>
<dbReference type="PROSITE" id="PS50089">
    <property type="entry name" value="ZF_RING_2"/>
    <property type="match status" value="1"/>
</dbReference>
<dbReference type="PANTHER" id="PTHR45798">
    <property type="entry name" value="RING-H2 FINGER PROTEIN ATL61-RELATED-RELATED"/>
    <property type="match status" value="1"/>
</dbReference>
<feature type="transmembrane region" description="Helical" evidence="6">
    <location>
        <begin position="70"/>
        <end position="92"/>
    </location>
</feature>
<dbReference type="EMBL" id="CAICTM010000283">
    <property type="protein sequence ID" value="CAB9506911.1"/>
    <property type="molecule type" value="Genomic_DNA"/>
</dbReference>
<evidence type="ECO:0000259" key="7">
    <source>
        <dbReference type="PROSITE" id="PS50089"/>
    </source>
</evidence>
<dbReference type="GO" id="GO:0008270">
    <property type="term" value="F:zinc ion binding"/>
    <property type="evidence" value="ECO:0007669"/>
    <property type="project" value="UniProtKB-KW"/>
</dbReference>
<dbReference type="InterPro" id="IPR052788">
    <property type="entry name" value="RING-type_E3_ligase_ATL"/>
</dbReference>
<dbReference type="SUPFAM" id="SSF57850">
    <property type="entry name" value="RING/U-box"/>
    <property type="match status" value="1"/>
</dbReference>
<protein>
    <submittedName>
        <fullName evidence="8">Synovial apoptosis inhibitor 1, synoviolin</fullName>
    </submittedName>
</protein>
<accession>A0A9N8DU94</accession>
<sequence>MPFIYSPSKPAAETTTAEEASDGTTATSSTNGIKTYTTVSFTTAAPIISAESATIASHTLTTTGISPSSLVAEVALSVTGVVLLGLMIMLCVQRVQRRRHARAFADAQQQEEERKRHLRTQTIQEKLQLVEWTSAEATAAEEDCNASSTDSTDDEEEPDLEAGVVIAEEEQDEHVCCICIEAFQDKEMVSISNHPDCKHKFHKQCIENWLQRQEGCPTCRRPYLDAHLEEEEKPQPEPSDTDSDDSTTTTTTSQHNQYHHDQDQDMHA</sequence>
<feature type="domain" description="RING-type" evidence="7">
    <location>
        <begin position="176"/>
        <end position="220"/>
    </location>
</feature>
<keyword evidence="6" id="KW-1133">Transmembrane helix</keyword>
<reference evidence="8" key="1">
    <citation type="submission" date="2020-06" db="EMBL/GenBank/DDBJ databases">
        <authorList>
            <consortium name="Plant Systems Biology data submission"/>
        </authorList>
    </citation>
    <scope>NUCLEOTIDE SEQUENCE</scope>
    <source>
        <strain evidence="8">D6</strain>
    </source>
</reference>
<evidence type="ECO:0000256" key="2">
    <source>
        <dbReference type="ARBA" id="ARBA00022771"/>
    </source>
</evidence>
<gene>
    <name evidence="8" type="ORF">SEMRO_284_G107920.1</name>
</gene>
<comment type="caution">
    <text evidence="8">The sequence shown here is derived from an EMBL/GenBank/DDBJ whole genome shotgun (WGS) entry which is preliminary data.</text>
</comment>
<keyword evidence="6" id="KW-0812">Transmembrane</keyword>
<evidence type="ECO:0000256" key="1">
    <source>
        <dbReference type="ARBA" id="ARBA00022723"/>
    </source>
</evidence>
<dbReference type="Pfam" id="PF13639">
    <property type="entry name" value="zf-RING_2"/>
    <property type="match status" value="1"/>
</dbReference>
<feature type="region of interest" description="Disordered" evidence="5">
    <location>
        <begin position="139"/>
        <end position="159"/>
    </location>
</feature>
<keyword evidence="3" id="KW-0862">Zinc</keyword>
<evidence type="ECO:0000256" key="5">
    <source>
        <dbReference type="SAM" id="MobiDB-lite"/>
    </source>
</evidence>